<dbReference type="GO" id="GO:0006313">
    <property type="term" value="P:DNA transposition"/>
    <property type="evidence" value="ECO:0007669"/>
    <property type="project" value="InterPro"/>
</dbReference>
<dbReference type="InterPro" id="IPR002559">
    <property type="entry name" value="Transposase_11"/>
</dbReference>
<dbReference type="PANTHER" id="PTHR30007:SF1">
    <property type="entry name" value="BLR1914 PROTEIN"/>
    <property type="match status" value="1"/>
</dbReference>
<dbReference type="Proteomes" id="UP000189674">
    <property type="component" value="Chromosome"/>
</dbReference>
<dbReference type="AlphaFoldDB" id="A0A1U9NPD8"/>
<name>A0A1U9NPD8_9BACT</name>
<evidence type="ECO:0000259" key="1">
    <source>
        <dbReference type="Pfam" id="PF01609"/>
    </source>
</evidence>
<dbReference type="PANTHER" id="PTHR30007">
    <property type="entry name" value="PHP DOMAIN PROTEIN"/>
    <property type="match status" value="1"/>
</dbReference>
<evidence type="ECO:0000313" key="3">
    <source>
        <dbReference type="Proteomes" id="UP000189674"/>
    </source>
</evidence>
<evidence type="ECO:0000313" key="2">
    <source>
        <dbReference type="EMBL" id="AQT69604.1"/>
    </source>
</evidence>
<reference evidence="3" key="1">
    <citation type="submission" date="2017-02" db="EMBL/GenBank/DDBJ databases">
        <title>Comparative genomics and description of representatives of a novel lineage of planctomycetes thriving in anoxic sediments.</title>
        <authorList>
            <person name="Spring S."/>
            <person name="Bunk B."/>
            <person name="Sproer C."/>
        </authorList>
    </citation>
    <scope>NUCLEOTIDE SEQUENCE [LARGE SCALE GENOMIC DNA]</scope>
    <source>
        <strain evidence="3">ST-NAGAB-D1</strain>
    </source>
</reference>
<protein>
    <submittedName>
        <fullName evidence="2">Transposase</fullName>
    </submittedName>
</protein>
<dbReference type="Pfam" id="PF01609">
    <property type="entry name" value="DDE_Tnp_1"/>
    <property type="match status" value="1"/>
</dbReference>
<sequence length="171" mass="20358">MGRDLRRRLFRLGKKRGPQIGKTKRGKGTKWMVVVDGQGVPLGAHLDSASPSEIKLLEPTIEKIAVPRRGRGRPRKNPTRIVADKGYDSDPLRERLARRNIELICPYRKNNKQKKYHDGRKMRRYKRRWTVERTFAWLGNFRRLVVRYEREIKMYQAFFHIACLIITLRQF</sequence>
<organism evidence="2 3">
    <name type="scientific">Anaerohalosphaera lusitana</name>
    <dbReference type="NCBI Taxonomy" id="1936003"/>
    <lineage>
        <taxon>Bacteria</taxon>
        <taxon>Pseudomonadati</taxon>
        <taxon>Planctomycetota</taxon>
        <taxon>Phycisphaerae</taxon>
        <taxon>Sedimentisphaerales</taxon>
        <taxon>Anaerohalosphaeraceae</taxon>
        <taxon>Anaerohalosphaera</taxon>
    </lineage>
</organism>
<proteinExistence type="predicted"/>
<dbReference type="GO" id="GO:0003677">
    <property type="term" value="F:DNA binding"/>
    <property type="evidence" value="ECO:0007669"/>
    <property type="project" value="InterPro"/>
</dbReference>
<gene>
    <name evidence="2" type="ORF">STSP2_02798</name>
</gene>
<keyword evidence="3" id="KW-1185">Reference proteome</keyword>
<feature type="domain" description="Transposase IS4-like" evidence="1">
    <location>
        <begin position="19"/>
        <end position="165"/>
    </location>
</feature>
<dbReference type="NCBIfam" id="NF033580">
    <property type="entry name" value="transpos_IS5_3"/>
    <property type="match status" value="1"/>
</dbReference>
<dbReference type="OrthoDB" id="120306at2"/>
<dbReference type="GO" id="GO:0004803">
    <property type="term" value="F:transposase activity"/>
    <property type="evidence" value="ECO:0007669"/>
    <property type="project" value="InterPro"/>
</dbReference>
<dbReference type="KEGG" id="alus:STSP2_02798"/>
<dbReference type="EMBL" id="CP019791">
    <property type="protein sequence ID" value="AQT69604.1"/>
    <property type="molecule type" value="Genomic_DNA"/>
</dbReference>
<accession>A0A1U9NPD8</accession>